<dbReference type="EMBL" id="FQVW01000031">
    <property type="protein sequence ID" value="SHG41023.1"/>
    <property type="molecule type" value="Genomic_DNA"/>
</dbReference>
<dbReference type="InterPro" id="IPR036527">
    <property type="entry name" value="SCP2_sterol-bd_dom_sf"/>
</dbReference>
<dbReference type="InterPro" id="IPR051935">
    <property type="entry name" value="HSDL2"/>
</dbReference>
<feature type="domain" description="SCP2" evidence="4">
    <location>
        <begin position="22"/>
        <end position="112"/>
    </location>
</feature>
<proteinExistence type="inferred from homology"/>
<evidence type="ECO:0000313" key="6">
    <source>
        <dbReference type="Proteomes" id="UP000183988"/>
    </source>
</evidence>
<name>A0A1M5JLW7_9BACI</name>
<evidence type="ECO:0000256" key="2">
    <source>
        <dbReference type="ARBA" id="ARBA00022857"/>
    </source>
</evidence>
<dbReference type="AlphaFoldDB" id="A0A1M5JLW7"/>
<keyword evidence="2" id="KW-0521">NADP</keyword>
<dbReference type="SUPFAM" id="SSF55718">
    <property type="entry name" value="SCP-like"/>
    <property type="match status" value="1"/>
</dbReference>
<dbReference type="PANTHER" id="PTHR42808:SF3">
    <property type="entry name" value="HYDROXYSTEROID DEHYDROGENASE-LIKE PROTEIN 2"/>
    <property type="match status" value="1"/>
</dbReference>
<reference evidence="5 6" key="1">
    <citation type="submission" date="2016-11" db="EMBL/GenBank/DDBJ databases">
        <authorList>
            <person name="Jaros S."/>
            <person name="Januszkiewicz K."/>
            <person name="Wedrychowicz H."/>
        </authorList>
    </citation>
    <scope>NUCLEOTIDE SEQUENCE [LARGE SCALE GENOMIC DNA]</scope>
    <source>
        <strain evidence="5 6">IBRC-M 10683</strain>
    </source>
</reference>
<evidence type="ECO:0000259" key="4">
    <source>
        <dbReference type="Pfam" id="PF02036"/>
    </source>
</evidence>
<dbReference type="STRING" id="930117.SAMN05216225_103136"/>
<sequence>MSTITNGNLKEIWELIESKLEINQEPYQELKAVYEFQLTDHEGEVYQLEFENSGVNIHTQSEKVADCTLKMKEKYFRKFLLGDLNSTTAFMTGKLKVDGNIGMALKLEGLLKKYNFTEE</sequence>
<gene>
    <name evidence="5" type="ORF">SAMN05216225_103136</name>
</gene>
<dbReference type="RefSeq" id="WP_072891179.1">
    <property type="nucleotide sequence ID" value="NZ_FQVW01000031.1"/>
</dbReference>
<protein>
    <submittedName>
        <fullName evidence="5">SCP-2 sterol transfer family protein</fullName>
    </submittedName>
</protein>
<dbReference type="Gene3D" id="3.30.1050.10">
    <property type="entry name" value="SCP2 sterol-binding domain"/>
    <property type="match status" value="1"/>
</dbReference>
<dbReference type="InterPro" id="IPR003033">
    <property type="entry name" value="SCP2_sterol-bd_dom"/>
</dbReference>
<dbReference type="OrthoDB" id="9804656at2"/>
<dbReference type="GO" id="GO:0016491">
    <property type="term" value="F:oxidoreductase activity"/>
    <property type="evidence" value="ECO:0007669"/>
    <property type="project" value="UniProtKB-KW"/>
</dbReference>
<keyword evidence="3" id="KW-0560">Oxidoreductase</keyword>
<accession>A0A1M5JLW7</accession>
<evidence type="ECO:0000256" key="3">
    <source>
        <dbReference type="ARBA" id="ARBA00023002"/>
    </source>
</evidence>
<dbReference type="Proteomes" id="UP000183988">
    <property type="component" value="Unassembled WGS sequence"/>
</dbReference>
<keyword evidence="6" id="KW-1185">Reference proteome</keyword>
<organism evidence="5 6">
    <name type="scientific">Ornithinibacillus halophilus</name>
    <dbReference type="NCBI Taxonomy" id="930117"/>
    <lineage>
        <taxon>Bacteria</taxon>
        <taxon>Bacillati</taxon>
        <taxon>Bacillota</taxon>
        <taxon>Bacilli</taxon>
        <taxon>Bacillales</taxon>
        <taxon>Bacillaceae</taxon>
        <taxon>Ornithinibacillus</taxon>
    </lineage>
</organism>
<evidence type="ECO:0000256" key="1">
    <source>
        <dbReference type="ARBA" id="ARBA00006484"/>
    </source>
</evidence>
<dbReference type="PANTHER" id="PTHR42808">
    <property type="entry name" value="HYDROXYSTEROID DEHYDROGENASE-LIKE PROTEIN 2"/>
    <property type="match status" value="1"/>
</dbReference>
<evidence type="ECO:0000313" key="5">
    <source>
        <dbReference type="EMBL" id="SHG41023.1"/>
    </source>
</evidence>
<comment type="similarity">
    <text evidence="1">Belongs to the short-chain dehydrogenases/reductases (SDR) family.</text>
</comment>
<dbReference type="Pfam" id="PF02036">
    <property type="entry name" value="SCP2"/>
    <property type="match status" value="1"/>
</dbReference>